<sequence>MVTQRQNKREGNWKQLFVSTPAKRQEHTVGGVSEDNRPNADEQVKEDTTPIIRSYLEHLFSGLCGDIAILRQEISATSTGLQREVAGLGQRMDPVERLDAQVEDLDRYRQERLDAQVEDLDRYRQERLDAQVEDLDRYRQERLTLQESNRELQYQLDDLENRLWRSNICTRGVPKKTTPGPLEDFVQRLFQHVAPALKDQEIIQDHTHRVGFRSQAPGQAQDKLTCLHYYKQREQTVV</sequence>
<dbReference type="EMBL" id="JANPWB010000009">
    <property type="protein sequence ID" value="KAJ1147695.1"/>
    <property type="molecule type" value="Genomic_DNA"/>
</dbReference>
<keyword evidence="4" id="KW-1185">Reference proteome</keyword>
<name>A0AAV7RAC7_PLEWA</name>
<evidence type="ECO:0000313" key="3">
    <source>
        <dbReference type="EMBL" id="KAJ1147695.1"/>
    </source>
</evidence>
<feature type="compositionally biased region" description="Basic and acidic residues" evidence="2">
    <location>
        <begin position="34"/>
        <end position="45"/>
    </location>
</feature>
<accession>A0AAV7RAC7</accession>
<evidence type="ECO:0000313" key="4">
    <source>
        <dbReference type="Proteomes" id="UP001066276"/>
    </source>
</evidence>
<dbReference type="AlphaFoldDB" id="A0AAV7RAC7"/>
<keyword evidence="1" id="KW-0175">Coiled coil</keyword>
<organism evidence="3 4">
    <name type="scientific">Pleurodeles waltl</name>
    <name type="common">Iberian ribbed newt</name>
    <dbReference type="NCBI Taxonomy" id="8319"/>
    <lineage>
        <taxon>Eukaryota</taxon>
        <taxon>Metazoa</taxon>
        <taxon>Chordata</taxon>
        <taxon>Craniata</taxon>
        <taxon>Vertebrata</taxon>
        <taxon>Euteleostomi</taxon>
        <taxon>Amphibia</taxon>
        <taxon>Batrachia</taxon>
        <taxon>Caudata</taxon>
        <taxon>Salamandroidea</taxon>
        <taxon>Salamandridae</taxon>
        <taxon>Pleurodelinae</taxon>
        <taxon>Pleurodeles</taxon>
    </lineage>
</organism>
<feature type="region of interest" description="Disordered" evidence="2">
    <location>
        <begin position="1"/>
        <end position="45"/>
    </location>
</feature>
<feature type="coiled-coil region" evidence="1">
    <location>
        <begin position="98"/>
        <end position="162"/>
    </location>
</feature>
<proteinExistence type="predicted"/>
<protein>
    <submittedName>
        <fullName evidence="3">Uncharacterized protein</fullName>
    </submittedName>
</protein>
<dbReference type="Proteomes" id="UP001066276">
    <property type="component" value="Chromosome 5"/>
</dbReference>
<reference evidence="3" key="1">
    <citation type="journal article" date="2022" name="bioRxiv">
        <title>Sequencing and chromosome-scale assembly of the giantPleurodeles waltlgenome.</title>
        <authorList>
            <person name="Brown T."/>
            <person name="Elewa A."/>
            <person name="Iarovenko S."/>
            <person name="Subramanian E."/>
            <person name="Araus A.J."/>
            <person name="Petzold A."/>
            <person name="Susuki M."/>
            <person name="Suzuki K.-i.T."/>
            <person name="Hayashi T."/>
            <person name="Toyoda A."/>
            <person name="Oliveira C."/>
            <person name="Osipova E."/>
            <person name="Leigh N.D."/>
            <person name="Simon A."/>
            <person name="Yun M.H."/>
        </authorList>
    </citation>
    <scope>NUCLEOTIDE SEQUENCE</scope>
    <source>
        <strain evidence="3">20211129_DDA</strain>
        <tissue evidence="3">Liver</tissue>
    </source>
</reference>
<gene>
    <name evidence="3" type="ORF">NDU88_000555</name>
</gene>
<comment type="caution">
    <text evidence="3">The sequence shown here is derived from an EMBL/GenBank/DDBJ whole genome shotgun (WGS) entry which is preliminary data.</text>
</comment>
<dbReference type="Gene3D" id="3.30.70.1820">
    <property type="entry name" value="L1 transposable element, RRM domain"/>
    <property type="match status" value="1"/>
</dbReference>
<evidence type="ECO:0000256" key="2">
    <source>
        <dbReference type="SAM" id="MobiDB-lite"/>
    </source>
</evidence>
<evidence type="ECO:0000256" key="1">
    <source>
        <dbReference type="SAM" id="Coils"/>
    </source>
</evidence>